<feature type="domain" description="DUF4283" evidence="1">
    <location>
        <begin position="54"/>
        <end position="113"/>
    </location>
</feature>
<protein>
    <recommendedName>
        <fullName evidence="1">DUF4283 domain-containing protein</fullName>
    </recommendedName>
</protein>
<organism evidence="2 3">
    <name type="scientific">Quercus suber</name>
    <name type="common">Cork oak</name>
    <dbReference type="NCBI Taxonomy" id="58331"/>
    <lineage>
        <taxon>Eukaryota</taxon>
        <taxon>Viridiplantae</taxon>
        <taxon>Streptophyta</taxon>
        <taxon>Embryophyta</taxon>
        <taxon>Tracheophyta</taxon>
        <taxon>Spermatophyta</taxon>
        <taxon>Magnoliopsida</taxon>
        <taxon>eudicotyledons</taxon>
        <taxon>Gunneridae</taxon>
        <taxon>Pentapetalae</taxon>
        <taxon>rosids</taxon>
        <taxon>fabids</taxon>
        <taxon>Fagales</taxon>
        <taxon>Fagaceae</taxon>
        <taxon>Quercus</taxon>
    </lineage>
</organism>
<gene>
    <name evidence="2" type="ORF">CFP56_018224</name>
</gene>
<evidence type="ECO:0000313" key="2">
    <source>
        <dbReference type="EMBL" id="KAK7839220.1"/>
    </source>
</evidence>
<dbReference type="AlphaFoldDB" id="A0AAW0KKJ6"/>
<evidence type="ECO:0000259" key="1">
    <source>
        <dbReference type="Pfam" id="PF14111"/>
    </source>
</evidence>
<evidence type="ECO:0000313" key="3">
    <source>
        <dbReference type="Proteomes" id="UP000237347"/>
    </source>
</evidence>
<comment type="caution">
    <text evidence="2">The sequence shown here is derived from an EMBL/GenBank/DDBJ whole genome shotgun (WGS) entry which is preliminary data.</text>
</comment>
<dbReference type="Proteomes" id="UP000237347">
    <property type="component" value="Unassembled WGS sequence"/>
</dbReference>
<dbReference type="Pfam" id="PF14111">
    <property type="entry name" value="DUF4283"/>
    <property type="match status" value="1"/>
</dbReference>
<reference evidence="2 3" key="1">
    <citation type="journal article" date="2018" name="Sci. Data">
        <title>The draft genome sequence of cork oak.</title>
        <authorList>
            <person name="Ramos A.M."/>
            <person name="Usie A."/>
            <person name="Barbosa P."/>
            <person name="Barros P.M."/>
            <person name="Capote T."/>
            <person name="Chaves I."/>
            <person name="Simoes F."/>
            <person name="Abreu I."/>
            <person name="Carrasquinho I."/>
            <person name="Faro C."/>
            <person name="Guimaraes J.B."/>
            <person name="Mendonca D."/>
            <person name="Nobrega F."/>
            <person name="Rodrigues L."/>
            <person name="Saibo N.J.M."/>
            <person name="Varela M.C."/>
            <person name="Egas C."/>
            <person name="Matos J."/>
            <person name="Miguel C.M."/>
            <person name="Oliveira M.M."/>
            <person name="Ricardo C.P."/>
            <person name="Goncalves S."/>
        </authorList>
    </citation>
    <scope>NUCLEOTIDE SEQUENCE [LARGE SCALE GENOMIC DNA]</scope>
    <source>
        <strain evidence="3">cv. HL8</strain>
    </source>
</reference>
<sequence>MYLDFEEPKFNNNWRSLFQNESNSSSQLQFFELKIINGKVVAQPPGEAVDEGIAKWESSLIGKFLDKAPSFLLVKCFVEGLWGQYDLVELFAFDNGMFLFRFPDTRSRDSVLEA</sequence>
<dbReference type="PANTHER" id="PTHR33233">
    <property type="entry name" value="ENDONUCLEASE/EXONUCLEASE/PHOSPHATASE"/>
    <property type="match status" value="1"/>
</dbReference>
<accession>A0AAW0KKJ6</accession>
<name>A0AAW0KKJ6_QUESU</name>
<dbReference type="InterPro" id="IPR025558">
    <property type="entry name" value="DUF4283"/>
</dbReference>
<dbReference type="EMBL" id="PKMF04000288">
    <property type="protein sequence ID" value="KAK7839220.1"/>
    <property type="molecule type" value="Genomic_DNA"/>
</dbReference>
<dbReference type="PANTHER" id="PTHR33233:SF17">
    <property type="entry name" value="DUF4283 DOMAIN-CONTAINING PROTEIN"/>
    <property type="match status" value="1"/>
</dbReference>
<proteinExistence type="predicted"/>
<keyword evidence="3" id="KW-1185">Reference proteome</keyword>